<evidence type="ECO:0000313" key="4">
    <source>
        <dbReference type="EMBL" id="AGY75285.2"/>
    </source>
</evidence>
<organism evidence="4 5">
    <name type="scientific">Clostridium autoethanogenum DSM 10061</name>
    <dbReference type="NCBI Taxonomy" id="1341692"/>
    <lineage>
        <taxon>Bacteria</taxon>
        <taxon>Bacillati</taxon>
        <taxon>Bacillota</taxon>
        <taxon>Clostridia</taxon>
        <taxon>Eubacteriales</taxon>
        <taxon>Clostridiaceae</taxon>
        <taxon>Clostridium</taxon>
    </lineage>
</organism>
<keyword evidence="2" id="KW-0012">Acyltransferase</keyword>
<evidence type="ECO:0000256" key="2">
    <source>
        <dbReference type="ARBA" id="ARBA00023315"/>
    </source>
</evidence>
<dbReference type="RefSeq" id="WP_029170228.1">
    <property type="nucleotide sequence ID" value="NC_022592.1"/>
</dbReference>
<evidence type="ECO:0000313" key="5">
    <source>
        <dbReference type="Proteomes" id="UP000017590"/>
    </source>
</evidence>
<protein>
    <submittedName>
        <fullName evidence="4">GNAT family N-acetyltransferase</fullName>
    </submittedName>
</protein>
<gene>
    <name evidence="4" type="ORF">CAETHG_1060</name>
</gene>
<dbReference type="Gene3D" id="3.40.630.30">
    <property type="match status" value="1"/>
</dbReference>
<dbReference type="InterPro" id="IPR000182">
    <property type="entry name" value="GNAT_dom"/>
</dbReference>
<dbReference type="EMBL" id="CP006763">
    <property type="protein sequence ID" value="AGY75285.2"/>
    <property type="molecule type" value="Genomic_DNA"/>
</dbReference>
<accession>A0ABN4BHJ3</accession>
<reference evidence="5" key="1">
    <citation type="journal article" date="2014" name="Biotechnol. Biofuels">
        <title>Comparison of single-molecule sequencing and hybrid approaches for finishing the genome of Clostridium autoethanogenum and analysis of CRISPR systems in industrial relevant Clostridia.</title>
        <authorList>
            <person name="Brown S.D."/>
            <person name="Nagaraju S."/>
            <person name="Utturkar S."/>
            <person name="De Tissera S."/>
            <person name="Segovia S."/>
            <person name="Mitchell W."/>
            <person name="Land M.L."/>
            <person name="Dassanayake A."/>
            <person name="Kopke M."/>
        </authorList>
    </citation>
    <scope>NUCLEOTIDE SEQUENCE [LARGE SCALE GENOMIC DNA]</scope>
    <source>
        <strain evidence="5">DSM 10061</strain>
    </source>
</reference>
<proteinExistence type="predicted"/>
<evidence type="ECO:0000259" key="3">
    <source>
        <dbReference type="PROSITE" id="PS51186"/>
    </source>
</evidence>
<dbReference type="Pfam" id="PF13420">
    <property type="entry name" value="Acetyltransf_4"/>
    <property type="match status" value="1"/>
</dbReference>
<keyword evidence="5" id="KW-1185">Reference proteome</keyword>
<dbReference type="PANTHER" id="PTHR43072">
    <property type="entry name" value="N-ACETYLTRANSFERASE"/>
    <property type="match status" value="1"/>
</dbReference>
<dbReference type="PANTHER" id="PTHR43072:SF23">
    <property type="entry name" value="UPF0039 PROTEIN C11D3.02C"/>
    <property type="match status" value="1"/>
</dbReference>
<feature type="domain" description="N-acetyltransferase" evidence="3">
    <location>
        <begin position="10"/>
        <end position="178"/>
    </location>
</feature>
<dbReference type="CDD" id="cd04301">
    <property type="entry name" value="NAT_SF"/>
    <property type="match status" value="1"/>
</dbReference>
<name>A0ABN4BHJ3_9CLOT</name>
<dbReference type="Proteomes" id="UP000017590">
    <property type="component" value="Chromosome"/>
</dbReference>
<dbReference type="InterPro" id="IPR016181">
    <property type="entry name" value="Acyl_CoA_acyltransferase"/>
</dbReference>
<dbReference type="SUPFAM" id="SSF55729">
    <property type="entry name" value="Acyl-CoA N-acyltransferases (Nat)"/>
    <property type="match status" value="1"/>
</dbReference>
<sequence length="194" mass="22497">MREGKAVTNVTMRMATKADAKEILDIYEPYVRNSAISFEYDVPSIEEFTERINNILKKYPYIVAVDNNQIIGYAYVSSFKERVAYNWAVETTIYLSQDCRGKGVGKKLYLALEKILKRQNIINLNACIAYTTTDNAYLTNASMYFHEHLGYRKVAHFTKCGYKFGNWYDMIWMEKIIGEHSENPKPVIPISDLQ</sequence>
<evidence type="ECO:0000256" key="1">
    <source>
        <dbReference type="ARBA" id="ARBA00022679"/>
    </source>
</evidence>
<keyword evidence="1" id="KW-0808">Transferase</keyword>
<dbReference type="PROSITE" id="PS51186">
    <property type="entry name" value="GNAT"/>
    <property type="match status" value="1"/>
</dbReference>